<keyword evidence="2" id="KW-1185">Reference proteome</keyword>
<dbReference type="AlphaFoldDB" id="A0A931AKU7"/>
<comment type="caution">
    <text evidence="1">The sequence shown here is derived from an EMBL/GenBank/DDBJ whole genome shotgun (WGS) entry which is preliminary data.</text>
</comment>
<gene>
    <name evidence="1" type="ORF">ITP53_45355</name>
</gene>
<protein>
    <submittedName>
        <fullName evidence="1">Uncharacterized protein</fullName>
    </submittedName>
</protein>
<dbReference type="EMBL" id="JADOGI010000233">
    <property type="protein sequence ID" value="MBF8192789.1"/>
    <property type="molecule type" value="Genomic_DNA"/>
</dbReference>
<evidence type="ECO:0000313" key="1">
    <source>
        <dbReference type="EMBL" id="MBF8192789.1"/>
    </source>
</evidence>
<proteinExistence type="predicted"/>
<sequence length="327" mass="35192">MFSAIEYAKRYEDAPQEQAINQLQNLVDASGLGQDGTFVVALLNGISSAETPLGAVLREIRKALAEAAAIRGLGQPWKGTFDAYVASLGEDDSYDTATFYMGCMGNGLSLDHEETVAGQPLVMATPLVLVRQPVIEERAKLSGILGDYYYETEGIEIGMGLFEVIAGLRAQKTYKGSLKLGILQYASSDRVARYDGVTVSNTFTNALDTGERPWYKGVSTKVLAGEPAAVAPNDAPRWGLPKLWADGQKLAGIAIKDTFVTHVVVEVAPNTFSKLFTCEWAFTVDYDATKPDAATAAYEVTGQRFESGEIVLTGNEPLAGKPEKVTK</sequence>
<accession>A0A931AKU7</accession>
<reference evidence="1" key="1">
    <citation type="submission" date="2020-11" db="EMBL/GenBank/DDBJ databases">
        <title>Whole-genome analyses of Nonomuraea sp. K274.</title>
        <authorList>
            <person name="Veyisoglu A."/>
        </authorList>
    </citation>
    <scope>NUCLEOTIDE SEQUENCE</scope>
    <source>
        <strain evidence="1">K274</strain>
    </source>
</reference>
<dbReference type="RefSeq" id="WP_195901674.1">
    <property type="nucleotide sequence ID" value="NZ_JADOGI010000233.1"/>
</dbReference>
<dbReference type="Proteomes" id="UP000605361">
    <property type="component" value="Unassembled WGS sequence"/>
</dbReference>
<evidence type="ECO:0000313" key="2">
    <source>
        <dbReference type="Proteomes" id="UP000605361"/>
    </source>
</evidence>
<organism evidence="1 2">
    <name type="scientific">Nonomuraea cypriaca</name>
    <dbReference type="NCBI Taxonomy" id="1187855"/>
    <lineage>
        <taxon>Bacteria</taxon>
        <taxon>Bacillati</taxon>
        <taxon>Actinomycetota</taxon>
        <taxon>Actinomycetes</taxon>
        <taxon>Streptosporangiales</taxon>
        <taxon>Streptosporangiaceae</taxon>
        <taxon>Nonomuraea</taxon>
    </lineage>
</organism>
<name>A0A931AKU7_9ACTN</name>